<protein>
    <recommendedName>
        <fullName evidence="3">Water stress and hypersensitive response domain-containing protein</fullName>
    </recommendedName>
</protein>
<evidence type="ECO:0000313" key="5">
    <source>
        <dbReference type="Proteomes" id="UP001153076"/>
    </source>
</evidence>
<dbReference type="EMBL" id="JAKOGI010001401">
    <property type="protein sequence ID" value="KAJ8425802.1"/>
    <property type="molecule type" value="Genomic_DNA"/>
</dbReference>
<dbReference type="SMART" id="SM00769">
    <property type="entry name" value="WHy"/>
    <property type="match status" value="2"/>
</dbReference>
<keyword evidence="5" id="KW-1185">Reference proteome</keyword>
<organism evidence="4 5">
    <name type="scientific">Carnegiea gigantea</name>
    <dbReference type="NCBI Taxonomy" id="171969"/>
    <lineage>
        <taxon>Eukaryota</taxon>
        <taxon>Viridiplantae</taxon>
        <taxon>Streptophyta</taxon>
        <taxon>Embryophyta</taxon>
        <taxon>Tracheophyta</taxon>
        <taxon>Spermatophyta</taxon>
        <taxon>Magnoliopsida</taxon>
        <taxon>eudicotyledons</taxon>
        <taxon>Gunneridae</taxon>
        <taxon>Pentapetalae</taxon>
        <taxon>Caryophyllales</taxon>
        <taxon>Cactineae</taxon>
        <taxon>Cactaceae</taxon>
        <taxon>Cactoideae</taxon>
        <taxon>Echinocereeae</taxon>
        <taxon>Carnegiea</taxon>
    </lineage>
</organism>
<dbReference type="Pfam" id="PF03168">
    <property type="entry name" value="LEA_2"/>
    <property type="match status" value="2"/>
</dbReference>
<feature type="domain" description="Water stress and hypersensitive response" evidence="3">
    <location>
        <begin position="183"/>
        <end position="300"/>
    </location>
</feature>
<feature type="compositionally biased region" description="Basic and acidic residues" evidence="2">
    <location>
        <begin position="1"/>
        <end position="26"/>
    </location>
</feature>
<comment type="similarity">
    <text evidence="1">Belongs to the LEA type 2 family.</text>
</comment>
<feature type="domain" description="Water stress and hypersensitive response" evidence="3">
    <location>
        <begin position="57"/>
        <end position="174"/>
    </location>
</feature>
<dbReference type="FunFam" id="2.60.40.1820:FF:000003">
    <property type="entry name" value="Desiccation protectant protein Lea14 isogeny"/>
    <property type="match status" value="1"/>
</dbReference>
<feature type="region of interest" description="Disordered" evidence="2">
    <location>
        <begin position="1"/>
        <end position="32"/>
    </location>
</feature>
<gene>
    <name evidence="4" type="ORF">Cgig2_023735</name>
</gene>
<dbReference type="Proteomes" id="UP001153076">
    <property type="component" value="Unassembled WGS sequence"/>
</dbReference>
<dbReference type="PANTHER" id="PTHR31459:SF2">
    <property type="entry name" value="OS03G0843300 PROTEIN"/>
    <property type="match status" value="1"/>
</dbReference>
<accession>A0A9Q1GUR2</accession>
<dbReference type="PANTHER" id="PTHR31459">
    <property type="match status" value="1"/>
</dbReference>
<evidence type="ECO:0000256" key="1">
    <source>
        <dbReference type="ARBA" id="ARBA00005960"/>
    </source>
</evidence>
<sequence>MASDDKPETVERVSREKVDEKEETEKGGGGFLDKVKGFVEEVGEKIEEAFGFSKPTAEVTGVHIPHINHEKADIVVDVLVKNPNSVPIPLVDMNYLVDSDGRKLVSGLIPNPGTIHAHGSETVKIPVTLIYDDIKSTYKDIKPGNIMPYRVKVDLIINVPVLGKITIPVEKTGEIPVPYKPEVDVEKIHFEKFSFEETLASLHVKIENKNDFELALKSLDYQVWLGEHSIGGAELQKSANIGKHDASHIDLPVTFRPKEFGSALWGIIRGKATGYTMKGNVNVDTPFGAMKLPISKEGGTTRLKKKKEDGTYEGDDEIIFRADEFRFIESFF</sequence>
<evidence type="ECO:0000259" key="3">
    <source>
        <dbReference type="SMART" id="SM00769"/>
    </source>
</evidence>
<dbReference type="InterPro" id="IPR045043">
    <property type="entry name" value="Lea14-like"/>
</dbReference>
<dbReference type="Gene3D" id="2.60.40.1820">
    <property type="match status" value="2"/>
</dbReference>
<dbReference type="InterPro" id="IPR004864">
    <property type="entry name" value="LEA_2"/>
</dbReference>
<evidence type="ECO:0000256" key="2">
    <source>
        <dbReference type="SAM" id="MobiDB-lite"/>
    </source>
</evidence>
<reference evidence="4" key="1">
    <citation type="submission" date="2022-04" db="EMBL/GenBank/DDBJ databases">
        <title>Carnegiea gigantea Genome sequencing and assembly v2.</title>
        <authorList>
            <person name="Copetti D."/>
            <person name="Sanderson M.J."/>
            <person name="Burquez A."/>
            <person name="Wojciechowski M.F."/>
        </authorList>
    </citation>
    <scope>NUCLEOTIDE SEQUENCE</scope>
    <source>
        <strain evidence="4">SGP5-SGP5p</strain>
        <tissue evidence="4">Aerial part</tissue>
    </source>
</reference>
<dbReference type="InterPro" id="IPR013990">
    <property type="entry name" value="WHy-dom"/>
</dbReference>
<dbReference type="GO" id="GO:0009269">
    <property type="term" value="P:response to desiccation"/>
    <property type="evidence" value="ECO:0007669"/>
    <property type="project" value="InterPro"/>
</dbReference>
<dbReference type="AlphaFoldDB" id="A0A9Q1GUR2"/>
<dbReference type="OrthoDB" id="1883584at2759"/>
<dbReference type="SUPFAM" id="SSF117070">
    <property type="entry name" value="LEA14-like"/>
    <property type="match status" value="2"/>
</dbReference>
<dbReference type="GO" id="GO:0005829">
    <property type="term" value="C:cytosol"/>
    <property type="evidence" value="ECO:0007669"/>
    <property type="project" value="TreeGrafter"/>
</dbReference>
<proteinExistence type="inferred from homology"/>
<evidence type="ECO:0000313" key="4">
    <source>
        <dbReference type="EMBL" id="KAJ8425802.1"/>
    </source>
</evidence>
<comment type="caution">
    <text evidence="4">The sequence shown here is derived from an EMBL/GenBank/DDBJ whole genome shotgun (WGS) entry which is preliminary data.</text>
</comment>
<name>A0A9Q1GUR2_9CARY</name>